<dbReference type="InParanoid" id="A0A2I3GW82"/>
<reference evidence="1 2" key="1">
    <citation type="submission" date="2012-10" db="EMBL/GenBank/DDBJ databases">
        <authorList>
            <consortium name="Gibbon Genome Sequencing Consortium"/>
        </authorList>
    </citation>
    <scope>NUCLEOTIDE SEQUENCE [LARGE SCALE GENOMIC DNA]</scope>
</reference>
<proteinExistence type="predicted"/>
<dbReference type="Proteomes" id="UP000001073">
    <property type="component" value="Chromosome 17"/>
</dbReference>
<reference evidence="1" key="2">
    <citation type="submission" date="2025-08" db="UniProtKB">
        <authorList>
            <consortium name="Ensembl"/>
        </authorList>
    </citation>
    <scope>IDENTIFICATION</scope>
</reference>
<dbReference type="GeneTree" id="ENSGT00940000173609"/>
<dbReference type="STRING" id="61853.ENSNLEP00000035546"/>
<protein>
    <submittedName>
        <fullName evidence="1">Uncharacterized protein</fullName>
    </submittedName>
</protein>
<organism evidence="1 2">
    <name type="scientific">Nomascus leucogenys</name>
    <name type="common">Northern white-cheeked gibbon</name>
    <name type="synonym">Hylobates leucogenys</name>
    <dbReference type="NCBI Taxonomy" id="61853"/>
    <lineage>
        <taxon>Eukaryota</taxon>
        <taxon>Metazoa</taxon>
        <taxon>Chordata</taxon>
        <taxon>Craniata</taxon>
        <taxon>Vertebrata</taxon>
        <taxon>Euteleostomi</taxon>
        <taxon>Mammalia</taxon>
        <taxon>Eutheria</taxon>
        <taxon>Euarchontoglires</taxon>
        <taxon>Primates</taxon>
        <taxon>Haplorrhini</taxon>
        <taxon>Catarrhini</taxon>
        <taxon>Hylobatidae</taxon>
        <taxon>Nomascus</taxon>
    </lineage>
</organism>
<sequence length="50" mass="5626">MALDGPQQMELEEEKAGSGLCQYYLSKIEELQGQLRSYSCCRNRTPVSGK</sequence>
<dbReference type="AlphaFoldDB" id="A0A2I3GW82"/>
<name>A0A2I3GW82_NOMLE</name>
<dbReference type="Ensembl" id="ENSNLET00000056924.1">
    <property type="protein sequence ID" value="ENSNLEP00000035546.1"/>
    <property type="gene ID" value="ENSNLEG00000027614.1"/>
</dbReference>
<evidence type="ECO:0000313" key="2">
    <source>
        <dbReference type="Proteomes" id="UP000001073"/>
    </source>
</evidence>
<accession>A0A2I3GW82</accession>
<evidence type="ECO:0000313" key="1">
    <source>
        <dbReference type="Ensembl" id="ENSNLEP00000035546.1"/>
    </source>
</evidence>
<dbReference type="OMA" id="GRSHSCC"/>
<reference evidence="1" key="3">
    <citation type="submission" date="2025-09" db="UniProtKB">
        <authorList>
            <consortium name="Ensembl"/>
        </authorList>
    </citation>
    <scope>IDENTIFICATION</scope>
</reference>
<dbReference type="EMBL" id="ADFV01060598">
    <property type="status" value="NOT_ANNOTATED_CDS"/>
    <property type="molecule type" value="Genomic_DNA"/>
</dbReference>
<keyword evidence="2" id="KW-1185">Reference proteome</keyword>